<evidence type="ECO:0000313" key="3">
    <source>
        <dbReference type="EMBL" id="PPQ96851.1"/>
    </source>
</evidence>
<feature type="transmembrane region" description="Helical" evidence="2">
    <location>
        <begin position="44"/>
        <end position="64"/>
    </location>
</feature>
<dbReference type="InParanoid" id="A0A409Y1K9"/>
<protein>
    <submittedName>
        <fullName evidence="3">Uncharacterized protein</fullName>
    </submittedName>
</protein>
<proteinExistence type="predicted"/>
<keyword evidence="2" id="KW-0812">Transmembrane</keyword>
<evidence type="ECO:0000313" key="4">
    <source>
        <dbReference type="Proteomes" id="UP000284706"/>
    </source>
</evidence>
<keyword evidence="4" id="KW-1185">Reference proteome</keyword>
<gene>
    <name evidence="3" type="ORF">CVT26_006020</name>
</gene>
<sequence length="245" mass="27389">MALQTSHSAEPSSTTSGSSSSSETGSSNSGPPNSPFSAAGSPPLILAFLAIGLFSAAMVIVFGWRRIQYARGLIPQGLTFDEEGMSPKASLVRPKLWDLWNEEEITWAQVSGKEKARRDSELQWANIMPLSANAVPSSPVHESMASIVSSTELPTLARRRDLLDRQPPALRMWRRLRQRQKTREKSTTSSIPSPRLQVEVAILMPSPRYPVYVREEGDNVYHEKKWPKREDMTEFSIGVYQSTWD</sequence>
<dbReference type="OrthoDB" id="2972750at2759"/>
<feature type="region of interest" description="Disordered" evidence="1">
    <location>
        <begin position="1"/>
        <end position="35"/>
    </location>
</feature>
<keyword evidence="2" id="KW-0472">Membrane</keyword>
<dbReference type="AlphaFoldDB" id="A0A409Y1K9"/>
<reference evidence="3 4" key="1">
    <citation type="journal article" date="2018" name="Evol. Lett.">
        <title>Horizontal gene cluster transfer increased hallucinogenic mushroom diversity.</title>
        <authorList>
            <person name="Reynolds H.T."/>
            <person name="Vijayakumar V."/>
            <person name="Gluck-Thaler E."/>
            <person name="Korotkin H.B."/>
            <person name="Matheny P.B."/>
            <person name="Slot J.C."/>
        </authorList>
    </citation>
    <scope>NUCLEOTIDE SEQUENCE [LARGE SCALE GENOMIC DNA]</scope>
    <source>
        <strain evidence="3 4">SRW20</strain>
    </source>
</reference>
<dbReference type="Proteomes" id="UP000284706">
    <property type="component" value="Unassembled WGS sequence"/>
</dbReference>
<dbReference type="EMBL" id="NHYE01001319">
    <property type="protein sequence ID" value="PPQ96851.1"/>
    <property type="molecule type" value="Genomic_DNA"/>
</dbReference>
<evidence type="ECO:0000256" key="2">
    <source>
        <dbReference type="SAM" id="Phobius"/>
    </source>
</evidence>
<name>A0A409Y1K9_9AGAR</name>
<comment type="caution">
    <text evidence="3">The sequence shown here is derived from an EMBL/GenBank/DDBJ whole genome shotgun (WGS) entry which is preliminary data.</text>
</comment>
<evidence type="ECO:0000256" key="1">
    <source>
        <dbReference type="SAM" id="MobiDB-lite"/>
    </source>
</evidence>
<keyword evidence="2" id="KW-1133">Transmembrane helix</keyword>
<organism evidence="3 4">
    <name type="scientific">Gymnopilus dilepis</name>
    <dbReference type="NCBI Taxonomy" id="231916"/>
    <lineage>
        <taxon>Eukaryota</taxon>
        <taxon>Fungi</taxon>
        <taxon>Dikarya</taxon>
        <taxon>Basidiomycota</taxon>
        <taxon>Agaricomycotina</taxon>
        <taxon>Agaricomycetes</taxon>
        <taxon>Agaricomycetidae</taxon>
        <taxon>Agaricales</taxon>
        <taxon>Agaricineae</taxon>
        <taxon>Hymenogastraceae</taxon>
        <taxon>Gymnopilus</taxon>
    </lineage>
</organism>
<accession>A0A409Y1K9</accession>